<dbReference type="Gene3D" id="3.30.40.10">
    <property type="entry name" value="Zinc/RING finger domain, C3HC4 (zinc finger)"/>
    <property type="match status" value="1"/>
</dbReference>
<sequence>MALRDVVTNARLLGEEEYVVRGSASVYHALLHLMPSSVCSWFTELRDRQLIASVESYTSKRETPALIDLEMRSVTSRGELEVTALQKKNEVVTRYRKDDSTLELVIKLPASFPLRPVEVEYVQKFGFGEAVLRKWLLSMRAFLRNQDGTIDDALYFWYQNVEKQFDGVEECPICYSIIQTTDHTLPRLKCRTCGKKFHSACMFKWFNTNHKSTCPMCRTLW</sequence>
<keyword evidence="9 15" id="KW-0479">Metal-binding</keyword>
<evidence type="ECO:0000313" key="17">
    <source>
        <dbReference type="EMBL" id="CAD8988670.1"/>
    </source>
</evidence>
<comment type="subcellular location">
    <subcellularLocation>
        <location evidence="2">Cytoplasm</location>
        <location evidence="2">Cytosol</location>
    </subcellularLocation>
</comment>
<comment type="catalytic activity">
    <reaction evidence="1 15">
        <text>S-ubiquitinyl-[E2 ubiquitin-conjugating enzyme]-L-cysteine + [acceptor protein]-L-lysine = [E2 ubiquitin-conjugating enzyme]-L-cysteine + N(6)-ubiquitinyl-[acceptor protein]-L-lysine.</text>
        <dbReference type="EC" id="2.3.2.27"/>
    </reaction>
</comment>
<dbReference type="PANTHER" id="PTHR12389:SF0">
    <property type="entry name" value="E3 UBIQUITIN-PROTEIN LIGASE LISTERIN"/>
    <property type="match status" value="1"/>
</dbReference>
<protein>
    <recommendedName>
        <fullName evidence="6 15">E3 ubiquitin-protein ligase listerin</fullName>
        <ecNumber evidence="5 15">2.3.2.27</ecNumber>
    </recommendedName>
    <alternativeName>
        <fullName evidence="15">RING-type E3 ubiquitin transferase listerin</fullName>
    </alternativeName>
</protein>
<gene>
    <name evidence="17" type="ORF">PCOR1465_LOCUS1459</name>
</gene>
<dbReference type="Pfam" id="PF13639">
    <property type="entry name" value="zf-RING_2"/>
    <property type="match status" value="1"/>
</dbReference>
<dbReference type="EC" id="2.3.2.27" evidence="5 15"/>
<keyword evidence="7" id="KW-0963">Cytoplasm</keyword>
<organism evidence="17">
    <name type="scientific">Phaeocystis cordata</name>
    <dbReference type="NCBI Taxonomy" id="118079"/>
    <lineage>
        <taxon>Eukaryota</taxon>
        <taxon>Haptista</taxon>
        <taxon>Haptophyta</taxon>
        <taxon>Prymnesiophyceae</taxon>
        <taxon>Phaeocystales</taxon>
        <taxon>Phaeocystaceae</taxon>
        <taxon>Phaeocystis</taxon>
    </lineage>
</organism>
<evidence type="ECO:0000256" key="8">
    <source>
        <dbReference type="ARBA" id="ARBA00022679"/>
    </source>
</evidence>
<dbReference type="GO" id="GO:0008270">
    <property type="term" value="F:zinc ion binding"/>
    <property type="evidence" value="ECO:0007669"/>
    <property type="project" value="UniProtKB-KW"/>
</dbReference>
<dbReference type="GO" id="GO:0005829">
    <property type="term" value="C:cytosol"/>
    <property type="evidence" value="ECO:0007669"/>
    <property type="project" value="UniProtKB-SubCell"/>
</dbReference>
<evidence type="ECO:0000256" key="11">
    <source>
        <dbReference type="ARBA" id="ARBA00022771"/>
    </source>
</evidence>
<evidence type="ECO:0000256" key="2">
    <source>
        <dbReference type="ARBA" id="ARBA00004514"/>
    </source>
</evidence>
<evidence type="ECO:0000256" key="10">
    <source>
        <dbReference type="ARBA" id="ARBA00022737"/>
    </source>
</evidence>
<dbReference type="SUPFAM" id="SSF57850">
    <property type="entry name" value="RING/U-box"/>
    <property type="match status" value="1"/>
</dbReference>
<keyword evidence="8 15" id="KW-0808">Transferase</keyword>
<accession>A0A7S1HRD2</accession>
<dbReference type="UniPathway" id="UPA00143"/>
<dbReference type="FunFam" id="3.30.40.10:FF:000038">
    <property type="entry name" value="E3 ubiquitin-protein ligase listerin"/>
    <property type="match status" value="1"/>
</dbReference>
<dbReference type="InterPro" id="IPR054478">
    <property type="entry name" value="LTN1_UBC"/>
</dbReference>
<evidence type="ECO:0000256" key="13">
    <source>
        <dbReference type="ARBA" id="ARBA00022833"/>
    </source>
</evidence>
<evidence type="ECO:0000256" key="12">
    <source>
        <dbReference type="ARBA" id="ARBA00022786"/>
    </source>
</evidence>
<keyword evidence="11 14" id="KW-0863">Zinc-finger</keyword>
<name>A0A7S1HRD2_9EUKA</name>
<dbReference type="Pfam" id="PF23009">
    <property type="entry name" value="UBC_like"/>
    <property type="match status" value="1"/>
</dbReference>
<dbReference type="GO" id="GO:0072344">
    <property type="term" value="P:rescue of stalled ribosome"/>
    <property type="evidence" value="ECO:0007669"/>
    <property type="project" value="UniProtKB-UniRule"/>
</dbReference>
<evidence type="ECO:0000256" key="6">
    <source>
        <dbReference type="ARBA" id="ARBA00017157"/>
    </source>
</evidence>
<keyword evidence="10" id="KW-0677">Repeat</keyword>
<evidence type="ECO:0000256" key="7">
    <source>
        <dbReference type="ARBA" id="ARBA00022490"/>
    </source>
</evidence>
<dbReference type="GO" id="GO:0061630">
    <property type="term" value="F:ubiquitin protein ligase activity"/>
    <property type="evidence" value="ECO:0007669"/>
    <property type="project" value="UniProtKB-UniRule"/>
</dbReference>
<evidence type="ECO:0000256" key="15">
    <source>
        <dbReference type="RuleBase" id="RU367090"/>
    </source>
</evidence>
<dbReference type="AlphaFoldDB" id="A0A7S1HRD2"/>
<evidence type="ECO:0000256" key="9">
    <source>
        <dbReference type="ARBA" id="ARBA00022723"/>
    </source>
</evidence>
<dbReference type="PANTHER" id="PTHR12389">
    <property type="entry name" value="ZINC FINGER PROTEIN 294"/>
    <property type="match status" value="1"/>
</dbReference>
<keyword evidence="13 15" id="KW-0862">Zinc</keyword>
<dbReference type="InterPro" id="IPR013083">
    <property type="entry name" value="Znf_RING/FYVE/PHD"/>
</dbReference>
<dbReference type="GO" id="GO:0016567">
    <property type="term" value="P:protein ubiquitination"/>
    <property type="evidence" value="ECO:0007669"/>
    <property type="project" value="UniProtKB-UniPathway"/>
</dbReference>
<dbReference type="GO" id="GO:1990112">
    <property type="term" value="C:RQC complex"/>
    <property type="evidence" value="ECO:0007669"/>
    <property type="project" value="UniProtKB-UniRule"/>
</dbReference>
<dbReference type="GO" id="GO:0043023">
    <property type="term" value="F:ribosomal large subunit binding"/>
    <property type="evidence" value="ECO:0007669"/>
    <property type="project" value="TreeGrafter"/>
</dbReference>
<dbReference type="GO" id="GO:1990116">
    <property type="term" value="P:ribosome-associated ubiquitin-dependent protein catabolic process"/>
    <property type="evidence" value="ECO:0007669"/>
    <property type="project" value="UniProtKB-UniRule"/>
</dbReference>
<dbReference type="CDD" id="cd16491">
    <property type="entry name" value="RING-CH-C4HC3_LTN1"/>
    <property type="match status" value="1"/>
</dbReference>
<comment type="subunit">
    <text evidence="15">Component of the ribosome quality control complex (RQC).</text>
</comment>
<evidence type="ECO:0000259" key="16">
    <source>
        <dbReference type="PROSITE" id="PS50089"/>
    </source>
</evidence>
<comment type="similarity">
    <text evidence="4 15">Belongs to the LTN1 family.</text>
</comment>
<evidence type="ECO:0000256" key="3">
    <source>
        <dbReference type="ARBA" id="ARBA00004906"/>
    </source>
</evidence>
<dbReference type="InterPro" id="IPR001841">
    <property type="entry name" value="Znf_RING"/>
</dbReference>
<feature type="domain" description="RING-type" evidence="16">
    <location>
        <begin position="171"/>
        <end position="218"/>
    </location>
</feature>
<evidence type="ECO:0000256" key="5">
    <source>
        <dbReference type="ARBA" id="ARBA00012483"/>
    </source>
</evidence>
<dbReference type="EMBL" id="HBFZ01002245">
    <property type="protein sequence ID" value="CAD8988670.1"/>
    <property type="molecule type" value="Transcribed_RNA"/>
</dbReference>
<comment type="function">
    <text evidence="15">E3 ubiquitin-protein ligase. Component of the ribosome quality control complex (RQC), a ribosome-associated complex that mediates ubiquitination and extraction of incompletely synthesized nascent chains for proteasomal degradation.</text>
</comment>
<evidence type="ECO:0000256" key="14">
    <source>
        <dbReference type="PROSITE-ProRule" id="PRU00175"/>
    </source>
</evidence>
<dbReference type="PROSITE" id="PS50089">
    <property type="entry name" value="ZF_RING_2"/>
    <property type="match status" value="1"/>
</dbReference>
<dbReference type="InterPro" id="IPR039804">
    <property type="entry name" value="RING-CH-C4HC3_LTN1"/>
</dbReference>
<proteinExistence type="inferred from homology"/>
<dbReference type="InterPro" id="IPR054477">
    <property type="entry name" value="LTN1_E3_ligase_6th"/>
</dbReference>
<dbReference type="InterPro" id="IPR039795">
    <property type="entry name" value="LTN1/Rkr1"/>
</dbReference>
<dbReference type="Pfam" id="PF22999">
    <property type="entry name" value="LTN1_E3_ligase_6th"/>
    <property type="match status" value="1"/>
</dbReference>
<evidence type="ECO:0000256" key="4">
    <source>
        <dbReference type="ARBA" id="ARBA00007997"/>
    </source>
</evidence>
<keyword evidence="12 15" id="KW-0833">Ubl conjugation pathway</keyword>
<evidence type="ECO:0000256" key="1">
    <source>
        <dbReference type="ARBA" id="ARBA00000900"/>
    </source>
</evidence>
<comment type="pathway">
    <text evidence="3 15">Protein modification; protein ubiquitination.</text>
</comment>
<reference evidence="17" key="1">
    <citation type="submission" date="2021-01" db="EMBL/GenBank/DDBJ databases">
        <authorList>
            <person name="Corre E."/>
            <person name="Pelletier E."/>
            <person name="Niang G."/>
            <person name="Scheremetjew M."/>
            <person name="Finn R."/>
            <person name="Kale V."/>
            <person name="Holt S."/>
            <person name="Cochrane G."/>
            <person name="Meng A."/>
            <person name="Brown T."/>
            <person name="Cohen L."/>
        </authorList>
    </citation>
    <scope>NUCLEOTIDE SEQUENCE</scope>
    <source>
        <strain evidence="17">RCC1383</strain>
    </source>
</reference>